<accession>A0A1H0MCV9</accession>
<sequence length="153" mass="16474">MRHRTNTKGSGRAGARPAVTPRANVLRVLARYIDADHEFPEALTIATDAGEKVNIAIVRSNRALLWIAIGRIPDTERELTAIIDAAGHRALSSALASLALAAEARRGAFAQAARRWDRVAAADVDYAASADVRLLRARIDARAGRFKAAIGKR</sequence>
<dbReference type="InterPro" id="IPR011990">
    <property type="entry name" value="TPR-like_helical_dom_sf"/>
</dbReference>
<organism evidence="1 2">
    <name type="scientific">Microbacterium testaceum (strain StLB037)</name>
    <dbReference type="NCBI Taxonomy" id="979556"/>
    <lineage>
        <taxon>Bacteria</taxon>
        <taxon>Bacillati</taxon>
        <taxon>Actinomycetota</taxon>
        <taxon>Actinomycetes</taxon>
        <taxon>Micrococcales</taxon>
        <taxon>Microbacteriaceae</taxon>
        <taxon>Microbacterium</taxon>
    </lineage>
</organism>
<gene>
    <name evidence="1" type="ORF">SAMN04487788_0876</name>
</gene>
<reference evidence="1 2" key="1">
    <citation type="submission" date="2016-10" db="EMBL/GenBank/DDBJ databases">
        <authorList>
            <person name="de Groot N.N."/>
        </authorList>
    </citation>
    <scope>NUCLEOTIDE SEQUENCE [LARGE SCALE GENOMIC DNA]</scope>
    <source>
        <strain evidence="1 2">StLB037</strain>
    </source>
</reference>
<dbReference type="SUPFAM" id="SSF48452">
    <property type="entry name" value="TPR-like"/>
    <property type="match status" value="1"/>
</dbReference>
<dbReference type="AlphaFoldDB" id="A0A1H0MCV9"/>
<dbReference type="Proteomes" id="UP000186456">
    <property type="component" value="Unassembled WGS sequence"/>
</dbReference>
<evidence type="ECO:0000313" key="2">
    <source>
        <dbReference type="Proteomes" id="UP000186456"/>
    </source>
</evidence>
<dbReference type="EMBL" id="FNJN01000002">
    <property type="protein sequence ID" value="SDO78224.1"/>
    <property type="molecule type" value="Genomic_DNA"/>
</dbReference>
<name>A0A1H0MCV9_MICTS</name>
<protein>
    <submittedName>
        <fullName evidence="1">Uncharacterized protein</fullName>
    </submittedName>
</protein>
<evidence type="ECO:0000313" key="1">
    <source>
        <dbReference type="EMBL" id="SDO78224.1"/>
    </source>
</evidence>
<proteinExistence type="predicted"/>